<feature type="domain" description="ATP-grasp" evidence="2">
    <location>
        <begin position="290"/>
        <end position="365"/>
    </location>
</feature>
<dbReference type="SUPFAM" id="SSF56059">
    <property type="entry name" value="Glutathione synthetase ATP-binding domain-like"/>
    <property type="match status" value="1"/>
</dbReference>
<dbReference type="Pfam" id="PF14398">
    <property type="entry name" value="ATPgrasp_YheCD"/>
    <property type="match status" value="1"/>
</dbReference>
<dbReference type="RefSeq" id="WP_229526163.1">
    <property type="nucleotide sequence ID" value="NZ_JAFFQR010000112.1"/>
</dbReference>
<sequence>MSLVVPGTLGVLVSRNQTAVPPITEADFCRRLSLLGRRSGLRVLAFTAEGVSPENHSIRGYAYRNGVWASGRFPLPDIVYNRCFHVHESQHVGHKLKDMAKQKSRKLLYWSRNLPGKWQVYRALHAVDEVRPFVPPTVPYRDTGQLAEWLRRHSRLFMKPQAGTHGKGTLYLHLAEGERRLLVRGRDSRNRPFRRLFSELDAGLTWINGIAHKRAYIVQPYLKLTSQSGHPFDVRALLQKDGHGLWCLTGFAVREGRKGTLTSNLHGGGKAHPAELYLREQFGVDSTRLIMEQMLKLSLTITGALEERYGRLGELGIDYGIDRDGNIWLLEVNSRPGRASFFQIREPECAFRSINRPLEYARYLMTQSKATGPQGAGASLEHTV</sequence>
<evidence type="ECO:0000256" key="1">
    <source>
        <dbReference type="PROSITE-ProRule" id="PRU00409"/>
    </source>
</evidence>
<dbReference type="InterPro" id="IPR011761">
    <property type="entry name" value="ATP-grasp"/>
</dbReference>
<gene>
    <name evidence="3" type="ORF">ACFQ5D_07225</name>
</gene>
<comment type="caution">
    <text evidence="3">The sequence shown here is derived from an EMBL/GenBank/DDBJ whole genome shotgun (WGS) entry which is preliminary data.</text>
</comment>
<name>A0ABW4DBM2_9BACL</name>
<evidence type="ECO:0000313" key="3">
    <source>
        <dbReference type="EMBL" id="MFD1461236.1"/>
    </source>
</evidence>
<dbReference type="InterPro" id="IPR026838">
    <property type="entry name" value="YheC/D"/>
</dbReference>
<keyword evidence="1" id="KW-0547">Nucleotide-binding</keyword>
<protein>
    <submittedName>
        <fullName evidence="3">YheC/YheD family protein</fullName>
    </submittedName>
</protein>
<evidence type="ECO:0000313" key="4">
    <source>
        <dbReference type="Proteomes" id="UP001597340"/>
    </source>
</evidence>
<proteinExistence type="predicted"/>
<dbReference type="Proteomes" id="UP001597340">
    <property type="component" value="Unassembled WGS sequence"/>
</dbReference>
<dbReference type="EMBL" id="JBHTNZ010000006">
    <property type="protein sequence ID" value="MFD1461236.1"/>
    <property type="molecule type" value="Genomic_DNA"/>
</dbReference>
<reference evidence="4" key="1">
    <citation type="journal article" date="2019" name="Int. J. Syst. Evol. Microbiol.">
        <title>The Global Catalogue of Microorganisms (GCM) 10K type strain sequencing project: providing services to taxonomists for standard genome sequencing and annotation.</title>
        <authorList>
            <consortium name="The Broad Institute Genomics Platform"/>
            <consortium name="The Broad Institute Genome Sequencing Center for Infectious Disease"/>
            <person name="Wu L."/>
            <person name="Ma J."/>
        </authorList>
    </citation>
    <scope>NUCLEOTIDE SEQUENCE [LARGE SCALE GENOMIC DNA]</scope>
    <source>
        <strain evidence="4">CCM 9147</strain>
    </source>
</reference>
<keyword evidence="1" id="KW-0067">ATP-binding</keyword>
<accession>A0ABW4DBM2</accession>
<evidence type="ECO:0000259" key="2">
    <source>
        <dbReference type="PROSITE" id="PS50975"/>
    </source>
</evidence>
<dbReference type="Gene3D" id="3.30.470.20">
    <property type="entry name" value="ATP-grasp fold, B domain"/>
    <property type="match status" value="1"/>
</dbReference>
<organism evidence="3 4">
    <name type="scientific">Paenibacillus farraposensis</name>
    <dbReference type="NCBI Taxonomy" id="2807095"/>
    <lineage>
        <taxon>Bacteria</taxon>
        <taxon>Bacillati</taxon>
        <taxon>Bacillota</taxon>
        <taxon>Bacilli</taxon>
        <taxon>Bacillales</taxon>
        <taxon>Paenibacillaceae</taxon>
        <taxon>Paenibacillus</taxon>
    </lineage>
</organism>
<dbReference type="PROSITE" id="PS50975">
    <property type="entry name" value="ATP_GRASP"/>
    <property type="match status" value="1"/>
</dbReference>
<keyword evidence="4" id="KW-1185">Reference proteome</keyword>